<name>A0A0F9LCJ4_9ZZZZ</name>
<organism evidence="1">
    <name type="scientific">marine sediment metagenome</name>
    <dbReference type="NCBI Taxonomy" id="412755"/>
    <lineage>
        <taxon>unclassified sequences</taxon>
        <taxon>metagenomes</taxon>
        <taxon>ecological metagenomes</taxon>
    </lineage>
</organism>
<evidence type="ECO:0000313" key="1">
    <source>
        <dbReference type="EMBL" id="KKM61915.1"/>
    </source>
</evidence>
<proteinExistence type="predicted"/>
<accession>A0A0F9LCJ4</accession>
<comment type="caution">
    <text evidence="1">The sequence shown here is derived from an EMBL/GenBank/DDBJ whole genome shotgun (WGS) entry which is preliminary data.</text>
</comment>
<dbReference type="AlphaFoldDB" id="A0A0F9LCJ4"/>
<reference evidence="1" key="1">
    <citation type="journal article" date="2015" name="Nature">
        <title>Complex archaea that bridge the gap between prokaryotes and eukaryotes.</title>
        <authorList>
            <person name="Spang A."/>
            <person name="Saw J.H."/>
            <person name="Jorgensen S.L."/>
            <person name="Zaremba-Niedzwiedzka K."/>
            <person name="Martijn J."/>
            <person name="Lind A.E."/>
            <person name="van Eijk R."/>
            <person name="Schleper C."/>
            <person name="Guy L."/>
            <person name="Ettema T.J."/>
        </authorList>
    </citation>
    <scope>NUCLEOTIDE SEQUENCE</scope>
</reference>
<dbReference type="EMBL" id="LAZR01011398">
    <property type="protein sequence ID" value="KKM61915.1"/>
    <property type="molecule type" value="Genomic_DNA"/>
</dbReference>
<gene>
    <name evidence="1" type="ORF">LCGC14_1526930</name>
</gene>
<protein>
    <submittedName>
        <fullName evidence="1">Uncharacterized protein</fullName>
    </submittedName>
</protein>
<sequence length="360" mass="40835">MKWLVLVLALCLTGCHFPSKIAMEGSGGRNAYNMEVQKTNAEEMLLNLVRLRYFDSPFFLEVSSVTNQFTMRNLAVASIKLPGFDKTNPMSLGGETQWTNQPTIQYSPLQGKEFANQLMQPLDINTIQQVIYSGWDIERVFSLTVKNFQEFPNIPREGLDPDELIRHQKFHQLIKLMTALQLKGDLQIGIGQSKAEDANKPNLQFAFPSDNKISEEMAELLSSEKNVNGKYVLNVVVGFDEKGNIGLLPRSLLSCMHHLSKGILIPQKDLDEKKVSFSTAGERRKEDIEKIFKELLIVCSSDKKPKNPYVAIKYRDFWFYIEDDDLHSKKTFMLLLELYNLQSGRGPDKGPILTLPLGVG</sequence>